<name>A0ABV8WV02_9BACI</name>
<feature type="domain" description="YtkA-like" evidence="2">
    <location>
        <begin position="156"/>
        <end position="234"/>
    </location>
</feature>
<dbReference type="InterPro" id="IPR013783">
    <property type="entry name" value="Ig-like_fold"/>
</dbReference>
<comment type="caution">
    <text evidence="3">The sequence shown here is derived from an EMBL/GenBank/DDBJ whole genome shotgun (WGS) entry which is preliminary data.</text>
</comment>
<dbReference type="PROSITE" id="PS51257">
    <property type="entry name" value="PROKAR_LIPOPROTEIN"/>
    <property type="match status" value="1"/>
</dbReference>
<dbReference type="Proteomes" id="UP001595882">
    <property type="component" value="Unassembled WGS sequence"/>
</dbReference>
<feature type="signal peptide" evidence="1">
    <location>
        <begin position="1"/>
        <end position="21"/>
    </location>
</feature>
<dbReference type="Gene3D" id="2.60.40.10">
    <property type="entry name" value="Immunoglobulins"/>
    <property type="match status" value="1"/>
</dbReference>
<accession>A0ABV8WV02</accession>
<evidence type="ECO:0000259" key="2">
    <source>
        <dbReference type="Pfam" id="PF13115"/>
    </source>
</evidence>
<proteinExistence type="predicted"/>
<keyword evidence="4" id="KW-1185">Reference proteome</keyword>
<evidence type="ECO:0000256" key="1">
    <source>
        <dbReference type="SAM" id="SignalP"/>
    </source>
</evidence>
<feature type="domain" description="YtkA-like" evidence="2">
    <location>
        <begin position="32"/>
        <end position="114"/>
    </location>
</feature>
<evidence type="ECO:0000313" key="3">
    <source>
        <dbReference type="EMBL" id="MFC4403432.1"/>
    </source>
</evidence>
<dbReference type="Pfam" id="PF13115">
    <property type="entry name" value="YtkA"/>
    <property type="match status" value="2"/>
</dbReference>
<evidence type="ECO:0000313" key="4">
    <source>
        <dbReference type="Proteomes" id="UP001595882"/>
    </source>
</evidence>
<organism evidence="3 4">
    <name type="scientific">Gracilibacillus xinjiangensis</name>
    <dbReference type="NCBI Taxonomy" id="1193282"/>
    <lineage>
        <taxon>Bacteria</taxon>
        <taxon>Bacillati</taxon>
        <taxon>Bacillota</taxon>
        <taxon>Bacilli</taxon>
        <taxon>Bacillales</taxon>
        <taxon>Bacillaceae</taxon>
        <taxon>Gracilibacillus</taxon>
    </lineage>
</organism>
<keyword evidence="1" id="KW-0732">Signal</keyword>
<dbReference type="EMBL" id="JBHSDT010000004">
    <property type="protein sequence ID" value="MFC4403432.1"/>
    <property type="molecule type" value="Genomic_DNA"/>
</dbReference>
<protein>
    <submittedName>
        <fullName evidence="3">FixH family protein</fullName>
    </submittedName>
</protein>
<reference evidence="4" key="1">
    <citation type="journal article" date="2019" name="Int. J. Syst. Evol. Microbiol.">
        <title>The Global Catalogue of Microorganisms (GCM) 10K type strain sequencing project: providing services to taxonomists for standard genome sequencing and annotation.</title>
        <authorList>
            <consortium name="The Broad Institute Genomics Platform"/>
            <consortium name="The Broad Institute Genome Sequencing Center for Infectious Disease"/>
            <person name="Wu L."/>
            <person name="Ma J."/>
        </authorList>
    </citation>
    <scope>NUCLEOTIDE SEQUENCE [LARGE SCALE GENOMIC DNA]</scope>
    <source>
        <strain evidence="4">CCUG 37865</strain>
    </source>
</reference>
<feature type="chain" id="PRO_5046910293" evidence="1">
    <location>
        <begin position="22"/>
        <end position="253"/>
    </location>
</feature>
<dbReference type="InterPro" id="IPR032693">
    <property type="entry name" value="YtkA-like_dom"/>
</dbReference>
<gene>
    <name evidence="3" type="ORF">ACFOY7_10105</name>
</gene>
<dbReference type="RefSeq" id="WP_390251923.1">
    <property type="nucleotide sequence ID" value="NZ_JBHSDT010000004.1"/>
</dbReference>
<sequence length="253" mass="28935">MKNIWLLAMLFLFLTACSNNSDEFENTKENEELQSLDVQFTIPESAEAGETVTLEATVTYGEEAVTDAEVMEFEYWNVKDEENTTTVDPINNNDGTYTAEVTFHHPGTYEIYAHTTAREIHNMPKKSITIDGEATAEHNHNHATHEETDDSHHEHAENFRMSFDQVENVQTSEKTKLTISPSLNDQPLENAEVRYEIIQEGKEKHEWIDATEEAGTYSATHIFPRTGLYKIVIHVTNDEGLHEHEEHIVEVTE</sequence>